<dbReference type="InterPro" id="IPR020843">
    <property type="entry name" value="ER"/>
</dbReference>
<dbReference type="PANTHER" id="PTHR48106:SF13">
    <property type="entry name" value="QUINONE OXIDOREDUCTASE-RELATED"/>
    <property type="match status" value="1"/>
</dbReference>
<evidence type="ECO:0000256" key="1">
    <source>
        <dbReference type="ARBA" id="ARBA00022857"/>
    </source>
</evidence>
<dbReference type="EMBL" id="JAAAIM010000085">
    <property type="protein sequence ID" value="KAG0295405.1"/>
    <property type="molecule type" value="Genomic_DNA"/>
</dbReference>
<evidence type="ECO:0000259" key="3">
    <source>
        <dbReference type="SMART" id="SM00829"/>
    </source>
</evidence>
<dbReference type="SMART" id="SM00829">
    <property type="entry name" value="PKS_ER"/>
    <property type="match status" value="1"/>
</dbReference>
<dbReference type="InterPro" id="IPR013154">
    <property type="entry name" value="ADH-like_N"/>
</dbReference>
<dbReference type="InterPro" id="IPR047618">
    <property type="entry name" value="QOR-like"/>
</dbReference>
<gene>
    <name evidence="4" type="primary">ZTA1_7</name>
    <name evidence="4" type="ORF">BGZ96_011778</name>
</gene>
<dbReference type="InterPro" id="IPR011032">
    <property type="entry name" value="GroES-like_sf"/>
</dbReference>
<dbReference type="PANTHER" id="PTHR48106">
    <property type="entry name" value="QUINONE OXIDOREDUCTASE PIG3-RELATED"/>
    <property type="match status" value="1"/>
</dbReference>
<reference evidence="4 5" key="1">
    <citation type="journal article" date="2020" name="Fungal Divers.">
        <title>Resolving the Mortierellaceae phylogeny through synthesis of multi-gene phylogenetics and phylogenomics.</title>
        <authorList>
            <person name="Vandepol N."/>
            <person name="Liber J."/>
            <person name="Desiro A."/>
            <person name="Na H."/>
            <person name="Kennedy M."/>
            <person name="Barry K."/>
            <person name="Grigoriev I.V."/>
            <person name="Miller A.N."/>
            <person name="O'Donnell K."/>
            <person name="Stajich J.E."/>
            <person name="Bonito G."/>
        </authorList>
    </citation>
    <scope>NUCLEOTIDE SEQUENCE [LARGE SCALE GENOMIC DNA]</scope>
    <source>
        <strain evidence="4 5">AD045</strain>
    </source>
</reference>
<feature type="domain" description="Enoyl reductase (ER)" evidence="3">
    <location>
        <begin position="15"/>
        <end position="325"/>
    </location>
</feature>
<organism evidence="4 5">
    <name type="scientific">Linnemannia gamsii</name>
    <dbReference type="NCBI Taxonomy" id="64522"/>
    <lineage>
        <taxon>Eukaryota</taxon>
        <taxon>Fungi</taxon>
        <taxon>Fungi incertae sedis</taxon>
        <taxon>Mucoromycota</taxon>
        <taxon>Mortierellomycotina</taxon>
        <taxon>Mortierellomycetes</taxon>
        <taxon>Mortierellales</taxon>
        <taxon>Mortierellaceae</taxon>
        <taxon>Linnemannia</taxon>
    </lineage>
</organism>
<dbReference type="InterPro" id="IPR036291">
    <property type="entry name" value="NAD(P)-bd_dom_sf"/>
</dbReference>
<dbReference type="SUPFAM" id="SSF50129">
    <property type="entry name" value="GroES-like"/>
    <property type="match status" value="1"/>
</dbReference>
<name>A0ABQ7KAZ7_9FUNG</name>
<proteinExistence type="predicted"/>
<dbReference type="Gene3D" id="3.40.50.720">
    <property type="entry name" value="NAD(P)-binding Rossmann-like Domain"/>
    <property type="match status" value="1"/>
</dbReference>
<sequence>MVNSKARVIRVPEYGDVSVLKPATVTRPSPTPTQVLAKVAFAGVNNIDLAERSGNYPTPAPFIPGREGSGEIVEVGAEVQGFKVGDRVAFLGQSTYSDYAAVDATHVAKLPDHISLETGAAFMLQGMTATGLVTRSYAVQKGDWIVVHAAAGGVGLLLTQLGHLLGAHVIGTVSTEEKAVIARANGAEHVVIISSGYEALEKSVSELTNGQGAHAVFDSVGQATFDSSLNIVRRMGTLVLFGNASGMIPPTSFMVLSGKNVKLTWSTIFNFITTRKEFEALYGEAVSYLERGQLKVAIHKVYAIEDVQQAHLDLEGRKTTGKLFLKIQ</sequence>
<protein>
    <submittedName>
        <fullName evidence="4">NADPH:quinone reductase</fullName>
    </submittedName>
</protein>
<dbReference type="InterPro" id="IPR013149">
    <property type="entry name" value="ADH-like_C"/>
</dbReference>
<dbReference type="SUPFAM" id="SSF51735">
    <property type="entry name" value="NAD(P)-binding Rossmann-fold domains"/>
    <property type="match status" value="1"/>
</dbReference>
<comment type="caution">
    <text evidence="4">The sequence shown here is derived from an EMBL/GenBank/DDBJ whole genome shotgun (WGS) entry which is preliminary data.</text>
</comment>
<dbReference type="Proteomes" id="UP001194696">
    <property type="component" value="Unassembled WGS sequence"/>
</dbReference>
<keyword evidence="1" id="KW-0521">NADP</keyword>
<evidence type="ECO:0000256" key="2">
    <source>
        <dbReference type="ARBA" id="ARBA00023002"/>
    </source>
</evidence>
<evidence type="ECO:0000313" key="5">
    <source>
        <dbReference type="Proteomes" id="UP001194696"/>
    </source>
</evidence>
<dbReference type="Pfam" id="PF00107">
    <property type="entry name" value="ADH_zinc_N"/>
    <property type="match status" value="1"/>
</dbReference>
<keyword evidence="5" id="KW-1185">Reference proteome</keyword>
<accession>A0ABQ7KAZ7</accession>
<dbReference type="CDD" id="cd05286">
    <property type="entry name" value="QOR2"/>
    <property type="match status" value="1"/>
</dbReference>
<dbReference type="Pfam" id="PF08240">
    <property type="entry name" value="ADH_N"/>
    <property type="match status" value="1"/>
</dbReference>
<evidence type="ECO:0000313" key="4">
    <source>
        <dbReference type="EMBL" id="KAG0295405.1"/>
    </source>
</evidence>
<keyword evidence="2" id="KW-0560">Oxidoreductase</keyword>
<dbReference type="Gene3D" id="3.90.180.10">
    <property type="entry name" value="Medium-chain alcohol dehydrogenases, catalytic domain"/>
    <property type="match status" value="1"/>
</dbReference>